<feature type="coiled-coil region" evidence="1">
    <location>
        <begin position="312"/>
        <end position="343"/>
    </location>
</feature>
<reference evidence="2 3" key="1">
    <citation type="submission" date="2019-01" db="EMBL/GenBank/DDBJ databases">
        <authorList>
            <consortium name="Pathogen Informatics"/>
        </authorList>
    </citation>
    <scope>NUCLEOTIDE SEQUENCE [LARGE SCALE GENOMIC DNA]</scope>
    <source>
        <strain evidence="2 3">NCTC10142</strain>
        <plasmid evidence="3">13</plasmid>
    </source>
</reference>
<dbReference type="Proteomes" id="UP000289506">
    <property type="component" value="Plasmid 13"/>
</dbReference>
<proteinExistence type="predicted"/>
<keyword evidence="2" id="KW-0614">Plasmid</keyword>
<keyword evidence="1" id="KW-0175">Coiled coil</keyword>
<accession>A0A449AHI0</accession>
<evidence type="ECO:0000313" key="2">
    <source>
        <dbReference type="EMBL" id="VEU64419.1"/>
    </source>
</evidence>
<evidence type="ECO:0000256" key="1">
    <source>
        <dbReference type="SAM" id="Coils"/>
    </source>
</evidence>
<protein>
    <submittedName>
        <fullName evidence="2">Uncharacterized protein</fullName>
    </submittedName>
</protein>
<gene>
    <name evidence="2" type="ORF">NCTC10142_00159</name>
</gene>
<sequence length="759" mass="88115">MNEEKWIKIKNIFEINLDALKQIAFNQNIAIPKRLKKFFGELNDEAIIDKMQLHVFLAIDNLVNNKITKLLEAINYDETKFKDVIGVYRVMSVHIALLHETHYRIVSETVPEIANRQRLISNNLNIFNEARNFYLNENYLNEQALRTIVNADFESLENELLIWKNRIESSEAYKELKNKTSDIQNLLGKYEHLKLLFNTELNDLANQRIAPLELSAQALNQLVSEQINKANELSDKVTTFETKIDDIPETINQSVANRLESFSQKDNELEQKYIQINQKVDNFKREQDNTNLANNSKFLQCKEKISSLETKSSQNEQNISVIRNKVQEANEEYKNNIKELQSSKITADYVNDKLLNIEDPTQPTHAANKKYIDGIIERVPELSTNNTFSGRNTFNDNVSFGGSLVTSSASITQNEQVTNKRYVDTKISEQAQRITAIEQSPGFTQNENVLTTQNLNAVPREMKTLTIVPASGNTASIFLSGKNNTKWEFFSDGGSRNFGVFNKSGNKYALEIKQNGEVKTFGVLNVNNNKITNLANPENEKDAVNKKYVDNLLENDRFKKLAILIEKQIKYGNTIPYGWKTETKSRLYIYTEATEVCKFLWENDFSNNEINYFFKGYFKDNEVYKKYDSYEQLKNDRFFDLYFRGFVRWLSLDEVNEYIKSDKQWPVAWNGTHLIQNLIYDNRANEATNLWDLSLILKYSDNWDTIIKDKVIVNNGNLDGLNERIEGLKDKYGQKLNFNIFIRLMEVISYKNIFEGELN</sequence>
<evidence type="ECO:0000313" key="3">
    <source>
        <dbReference type="Proteomes" id="UP000289506"/>
    </source>
</evidence>
<name>A0A449AHI0_9BACT</name>
<dbReference type="RefSeq" id="WP_129720411.1">
    <property type="nucleotide sequence ID" value="NZ_LR214986.1"/>
</dbReference>
<feature type="coiled-coil region" evidence="1">
    <location>
        <begin position="216"/>
        <end position="286"/>
    </location>
</feature>
<dbReference type="EMBL" id="LR214986">
    <property type="protein sequence ID" value="VEU64419.1"/>
    <property type="molecule type" value="Genomic_DNA"/>
</dbReference>
<organism evidence="2 3">
    <name type="scientific">Mycoplasmopsis cynos</name>
    <dbReference type="NCBI Taxonomy" id="171284"/>
    <lineage>
        <taxon>Bacteria</taxon>
        <taxon>Bacillati</taxon>
        <taxon>Mycoplasmatota</taxon>
        <taxon>Mycoplasmoidales</taxon>
        <taxon>Metamycoplasmataceae</taxon>
        <taxon>Mycoplasmopsis</taxon>
    </lineage>
</organism>
<dbReference type="AlphaFoldDB" id="A0A449AHI0"/>
<geneLocation type="plasmid" evidence="2 3">
    <name>13</name>
</geneLocation>